<dbReference type="Pfam" id="PF04488">
    <property type="entry name" value="Gly_transf_sug"/>
    <property type="match status" value="1"/>
</dbReference>
<dbReference type="InterPro" id="IPR050708">
    <property type="entry name" value="T6SS_VgrG/RHS"/>
</dbReference>
<dbReference type="PANTHER" id="PTHR32305">
    <property type="match status" value="1"/>
</dbReference>
<dbReference type="Proteomes" id="UP000281604">
    <property type="component" value="Unassembled WGS sequence"/>
</dbReference>
<dbReference type="PANTHER" id="PTHR32305:SF15">
    <property type="entry name" value="PROTEIN RHSA-RELATED"/>
    <property type="match status" value="1"/>
</dbReference>
<accession>A0A3M3ZQA1</accession>
<dbReference type="InterPro" id="IPR022385">
    <property type="entry name" value="Rhs_assc_core"/>
</dbReference>
<name>A0A3M3ZQA1_9PSED</name>
<dbReference type="NCBIfam" id="TIGR03696">
    <property type="entry name" value="Rhs_assc_core"/>
    <property type="match status" value="1"/>
</dbReference>
<dbReference type="InterPro" id="IPR007577">
    <property type="entry name" value="GlycoTrfase_DXD_sugar-bd_CS"/>
</dbReference>
<dbReference type="SUPFAM" id="SSF53448">
    <property type="entry name" value="Nucleotide-diphospho-sugar transferases"/>
    <property type="match status" value="1"/>
</dbReference>
<protein>
    <submittedName>
        <fullName evidence="1">YD repeat-containing protein</fullName>
    </submittedName>
</protein>
<dbReference type="Gene3D" id="2.180.10.10">
    <property type="entry name" value="RHS repeat-associated core"/>
    <property type="match status" value="1"/>
</dbReference>
<dbReference type="AlphaFoldDB" id="A0A3M3ZQA1"/>
<evidence type="ECO:0000313" key="1">
    <source>
        <dbReference type="EMBL" id="RMO96730.1"/>
    </source>
</evidence>
<evidence type="ECO:0000313" key="2">
    <source>
        <dbReference type="Proteomes" id="UP000281604"/>
    </source>
</evidence>
<proteinExistence type="predicted"/>
<gene>
    <name evidence="1" type="ORF">ALQ30_102416</name>
</gene>
<sequence>MHGKPLLANARPIKGRFVMNRAMHAHTPTLAVTDPRSLTVRGIAFLRQDSSQPADERVTHQTYDVAGRIIAQRDPRPSSDALPTISTLHSLSGLSLLTNSVDAGRQLVLAGEAGQRLASWDGRGSERNIEYDVMLRPLAIIEQGRIVERFSYGNMDVTFGHNQCNQLVRHDDTAGTRFFPDYALQGALLTEARQFLLSLDVPDWPVAEAERDALLEPAPLQSRWRFNALGEAIEQADAMGNRQVFGQTVAGQSKTLGLTQAGISQPQALLADTRYNALNQVEQETAGNGVVSLYSYDQQDGRLTGLSAISADGTLLQQLDYSYDPVGNILLVNDTSQPDRYCNNQLIEPISHYRYDTLYQLIEATGREVRNGASHGPEMPGLQPLPTIDPCQVSNYKQRYSYDAAGNLLQMRHEGAHNFTRNMHVAPDSNRSLPDDDGEVDFVTSFDANGNLLQLVRGQAMRWDVRNQLALVTLLQRKSAPNDEERYVYDGQGQRCRKITRAQASGRTLVNEVRYVPGLEIRTTADGEILNVVTAQSGRNRVQVLHWEAGKPGTIANDQVRYSLSDHLGSSTLELDQQGGLISQESYYPFGGTAWWAARSAVEAKYKTVRYSGKERDASGLYYYGYRYYAPWLQRWISPDISGEDTDLNLYKMLKNNPLNHVDLKGNVAIPLNAHFYWEGGDIPIPHLQNMLLFKEINPDYQVNVWTSKVKHLLTPLAVMSESNDPAERHLALAHGDSLIQRNPEKLFSSLGQAYPNAQKLEAIYSRETNGPYKNYAAASDVIELASTYMEGGLYMDADVAVGQPLGSLDAPHGFLVHIENGLTSNAILASAPRGKIAGEIMDTIVDLYTRSPGMMDDNENYGWEKKRSTPGEGLFSRLKLTMHMTGPSLVRNFLPATAEENKAYAVPHDKFFYRETPYTNNTQLEQRSLSAIFFRNLRHGLNGEGRWANVRPGRKTSI</sequence>
<dbReference type="InterPro" id="IPR029044">
    <property type="entry name" value="Nucleotide-diphossugar_trans"/>
</dbReference>
<comment type="caution">
    <text evidence="1">The sequence shown here is derived from an EMBL/GenBank/DDBJ whole genome shotgun (WGS) entry which is preliminary data.</text>
</comment>
<reference evidence="1 2" key="1">
    <citation type="submission" date="2018-08" db="EMBL/GenBank/DDBJ databases">
        <title>Recombination of ecologically and evolutionarily significant loci maintains genetic cohesion in the Pseudomonas syringae species complex.</title>
        <authorList>
            <person name="Dillon M."/>
            <person name="Thakur S."/>
            <person name="Almeida R.N.D."/>
            <person name="Weir B.S."/>
            <person name="Guttman D.S."/>
        </authorList>
    </citation>
    <scope>NUCLEOTIDE SEQUENCE [LARGE SCALE GENOMIC DNA]</scope>
    <source>
        <strain evidence="1 2">ICMP 3706</strain>
    </source>
</reference>
<organism evidence="1 2">
    <name type="scientific">Pseudomonas syringae pv. persicae</name>
    <dbReference type="NCBI Taxonomy" id="237306"/>
    <lineage>
        <taxon>Bacteria</taxon>
        <taxon>Pseudomonadati</taxon>
        <taxon>Pseudomonadota</taxon>
        <taxon>Gammaproteobacteria</taxon>
        <taxon>Pseudomonadales</taxon>
        <taxon>Pseudomonadaceae</taxon>
        <taxon>Pseudomonas</taxon>
    </lineage>
</organism>
<dbReference type="EMBL" id="RBQE01000572">
    <property type="protein sequence ID" value="RMO96730.1"/>
    <property type="molecule type" value="Genomic_DNA"/>
</dbReference>